<dbReference type="AlphaFoldDB" id="A0A3B7MJB1"/>
<dbReference type="EMBL" id="CP032157">
    <property type="protein sequence ID" value="AXY73383.1"/>
    <property type="molecule type" value="Genomic_DNA"/>
</dbReference>
<evidence type="ECO:0000313" key="2">
    <source>
        <dbReference type="EMBL" id="AXY73383.1"/>
    </source>
</evidence>
<protein>
    <recommendedName>
        <fullName evidence="4">WWE domain-containing protein</fullName>
    </recommendedName>
</protein>
<proteinExistence type="predicted"/>
<feature type="chain" id="PRO_5017560595" description="WWE domain-containing protein" evidence="1">
    <location>
        <begin position="25"/>
        <end position="137"/>
    </location>
</feature>
<gene>
    <name evidence="2" type="ORF">D3H65_05050</name>
</gene>
<feature type="signal peptide" evidence="1">
    <location>
        <begin position="1"/>
        <end position="24"/>
    </location>
</feature>
<evidence type="ECO:0000313" key="3">
    <source>
        <dbReference type="Proteomes" id="UP000263900"/>
    </source>
</evidence>
<keyword evidence="3" id="KW-1185">Reference proteome</keyword>
<dbReference type="OrthoDB" id="670594at2"/>
<reference evidence="2 3" key="1">
    <citation type="submission" date="2018-09" db="EMBL/GenBank/DDBJ databases">
        <title>Genome sequencing of strain 6GH32-13.</title>
        <authorList>
            <person name="Weon H.-Y."/>
            <person name="Heo J."/>
            <person name="Kwon S.-W."/>
        </authorList>
    </citation>
    <scope>NUCLEOTIDE SEQUENCE [LARGE SCALE GENOMIC DNA]</scope>
    <source>
        <strain evidence="2 3">5GH32-13</strain>
    </source>
</reference>
<dbReference type="RefSeq" id="WP_119049221.1">
    <property type="nucleotide sequence ID" value="NZ_CP032157.1"/>
</dbReference>
<keyword evidence="1" id="KW-0732">Signal</keyword>
<accession>A0A3B7MJB1</accession>
<sequence>MKRTMNLMAICLPLLMASKGQLQAATTPAPAMHTAIIVADWTKSATGTWAGMKDGVTYWYKLDKKAGLWWSTDGKKWAEVKDGAWADKDGKWLKIHDKKLVWSTDGKAWSEVPEWKWEGADGKWYKFDSHWTLWVNG</sequence>
<organism evidence="2 3">
    <name type="scientific">Paraflavitalea soli</name>
    <dbReference type="NCBI Taxonomy" id="2315862"/>
    <lineage>
        <taxon>Bacteria</taxon>
        <taxon>Pseudomonadati</taxon>
        <taxon>Bacteroidota</taxon>
        <taxon>Chitinophagia</taxon>
        <taxon>Chitinophagales</taxon>
        <taxon>Chitinophagaceae</taxon>
        <taxon>Paraflavitalea</taxon>
    </lineage>
</organism>
<evidence type="ECO:0000256" key="1">
    <source>
        <dbReference type="SAM" id="SignalP"/>
    </source>
</evidence>
<dbReference type="Proteomes" id="UP000263900">
    <property type="component" value="Chromosome"/>
</dbReference>
<evidence type="ECO:0008006" key="4">
    <source>
        <dbReference type="Google" id="ProtNLM"/>
    </source>
</evidence>
<name>A0A3B7MJB1_9BACT</name>
<dbReference type="KEGG" id="pseg:D3H65_05050"/>